<proteinExistence type="inferred from homology"/>
<dbReference type="Pfam" id="PF08666">
    <property type="entry name" value="SAF"/>
    <property type="match status" value="1"/>
</dbReference>
<sequence>MSSTLELNGVIRLHARDNVVVLTKAFGAGERPAGVGAALERLVPSGHKIATTDIAEGRPIIKFGQIIGYASRAVAAGEHIHTHNCLMGAHDQSYHVGEDYRPVDYVPEAERLTFQGYRRADGGAATRNYIALCATVNCSATVVRHIADHFNRTGALDDYPNIDGVIALAHGTGCGMAASGEGYDTLQRVLWGHATHANVGAAIFIGLGCEVMQIGRMRSMFGSKGEERFHGLTIQETGGTRKTIEAGIAAIKALLPAVNAVRREPIPVNELVIGLQCGGSDGFSGVTANPALGAATDMLVRHGGTALLSETPEIYGAEQLLVRRAASQEVGDKLIERIRWWENYTAMNGGSMDNNPSPGNKAGGLTTILEKSLGAAAKGGTLALSDVLLYAERVKKPGFVFMDSPGYDPVSATGQIASGSQIIVFTTGRGSAFGSKPAPTIKLATNSAMYRQLEEDMDLNCGDIIDDGISIEEKGRQIVERIVAVASGEKSKSEALGLGDNEYVPWQLGAVM</sequence>
<name>A0A1I4AXZ0_9HYPH</name>
<evidence type="ECO:0000313" key="4">
    <source>
        <dbReference type="EMBL" id="SFK61040.1"/>
    </source>
</evidence>
<keyword evidence="5" id="KW-1185">Reference proteome</keyword>
<dbReference type="InterPro" id="IPR044144">
    <property type="entry name" value="SAF_UxaA/GarD"/>
</dbReference>
<keyword evidence="4" id="KW-0378">Hydrolase</keyword>
<evidence type="ECO:0000256" key="2">
    <source>
        <dbReference type="ARBA" id="ARBA00023239"/>
    </source>
</evidence>
<reference evidence="4 5" key="1">
    <citation type="submission" date="2016-10" db="EMBL/GenBank/DDBJ databases">
        <authorList>
            <person name="Varghese N."/>
            <person name="Submissions S."/>
        </authorList>
    </citation>
    <scope>NUCLEOTIDE SEQUENCE [LARGE SCALE GENOMIC DNA]</scope>
    <source>
        <strain evidence="4 5">DSM 21822</strain>
    </source>
</reference>
<dbReference type="EMBL" id="FOSL01000009">
    <property type="protein sequence ID" value="SFK61040.1"/>
    <property type="molecule type" value="Genomic_DNA"/>
</dbReference>
<dbReference type="InterPro" id="IPR013974">
    <property type="entry name" value="SAF"/>
</dbReference>
<gene>
    <name evidence="4" type="ORF">SAMN04488498_10936</name>
</gene>
<dbReference type="AlphaFoldDB" id="A0A1I4AXZ0"/>
<dbReference type="Proteomes" id="UP000323300">
    <property type="component" value="Unassembled WGS sequence"/>
</dbReference>
<organism evidence="4 5">
    <name type="scientific">Neomesorhizobium albiziae</name>
    <dbReference type="NCBI Taxonomy" id="335020"/>
    <lineage>
        <taxon>Bacteria</taxon>
        <taxon>Pseudomonadati</taxon>
        <taxon>Pseudomonadota</taxon>
        <taxon>Alphaproteobacteria</taxon>
        <taxon>Hyphomicrobiales</taxon>
        <taxon>Phyllobacteriaceae</taxon>
        <taxon>Neomesorhizobium</taxon>
    </lineage>
</organism>
<keyword evidence="2" id="KW-0456">Lyase</keyword>
<evidence type="ECO:0000313" key="5">
    <source>
        <dbReference type="Proteomes" id="UP000323300"/>
    </source>
</evidence>
<dbReference type="RefSeq" id="WP_149761079.1">
    <property type="nucleotide sequence ID" value="NZ_BSPE01000078.1"/>
</dbReference>
<dbReference type="SMART" id="SM00858">
    <property type="entry name" value="SAF"/>
    <property type="match status" value="1"/>
</dbReference>
<dbReference type="Gene3D" id="2.30.130.110">
    <property type="match status" value="1"/>
</dbReference>
<dbReference type="GO" id="GO:0019698">
    <property type="term" value="P:D-galacturonate catabolic process"/>
    <property type="evidence" value="ECO:0007669"/>
    <property type="project" value="TreeGrafter"/>
</dbReference>
<dbReference type="InterPro" id="IPR007392">
    <property type="entry name" value="GD_AH_second"/>
</dbReference>
<dbReference type="Pfam" id="PF04295">
    <property type="entry name" value="GD_AH_second"/>
    <property type="match status" value="1"/>
</dbReference>
<evidence type="ECO:0000259" key="3">
    <source>
        <dbReference type="SMART" id="SM00858"/>
    </source>
</evidence>
<protein>
    <submittedName>
        <fullName evidence="4">Altronate hydrolase</fullName>
    </submittedName>
</protein>
<dbReference type="CDD" id="cd11613">
    <property type="entry name" value="SAF_AH_GD"/>
    <property type="match status" value="1"/>
</dbReference>
<dbReference type="Pfam" id="PF20629">
    <property type="entry name" value="GD_AH_C"/>
    <property type="match status" value="1"/>
</dbReference>
<dbReference type="GO" id="GO:0016829">
    <property type="term" value="F:lyase activity"/>
    <property type="evidence" value="ECO:0007669"/>
    <property type="project" value="UniProtKB-KW"/>
</dbReference>
<dbReference type="InterPro" id="IPR048332">
    <property type="entry name" value="GD_AH_C"/>
</dbReference>
<dbReference type="InterPro" id="IPR052172">
    <property type="entry name" value="UxaA_altronate/galactarate_dh"/>
</dbReference>
<evidence type="ECO:0000256" key="1">
    <source>
        <dbReference type="ARBA" id="ARBA00010986"/>
    </source>
</evidence>
<comment type="similarity">
    <text evidence="1">Belongs to the UxaA family.</text>
</comment>
<dbReference type="GO" id="GO:0016787">
    <property type="term" value="F:hydrolase activity"/>
    <property type="evidence" value="ECO:0007669"/>
    <property type="project" value="UniProtKB-KW"/>
</dbReference>
<dbReference type="PANTHER" id="PTHR30536:SF5">
    <property type="entry name" value="ALTRONATE DEHYDRATASE"/>
    <property type="match status" value="1"/>
</dbReference>
<accession>A0A1I4AXZ0</accession>
<feature type="domain" description="SAF" evidence="3">
    <location>
        <begin position="17"/>
        <end position="86"/>
    </location>
</feature>
<dbReference type="PANTHER" id="PTHR30536">
    <property type="entry name" value="ALTRONATE/GALACTARATE DEHYDRATASE"/>
    <property type="match status" value="1"/>
</dbReference>
<dbReference type="OrthoDB" id="9804574at2"/>